<keyword evidence="7" id="KW-0496">Mitochondrion</keyword>
<evidence type="ECO:0000256" key="8">
    <source>
        <dbReference type="ARBA" id="ARBA00023136"/>
    </source>
</evidence>
<evidence type="ECO:0000256" key="3">
    <source>
        <dbReference type="ARBA" id="ARBA00022448"/>
    </source>
</evidence>
<evidence type="ECO:0000256" key="4">
    <source>
        <dbReference type="ARBA" id="ARBA00022692"/>
    </source>
</evidence>
<dbReference type="Proteomes" id="UP000807469">
    <property type="component" value="Unassembled WGS sequence"/>
</dbReference>
<dbReference type="GO" id="GO:0000064">
    <property type="term" value="F:L-ornithine transmembrane transporter activity"/>
    <property type="evidence" value="ECO:0007669"/>
    <property type="project" value="TreeGrafter"/>
</dbReference>
<evidence type="ECO:0000313" key="10">
    <source>
        <dbReference type="Proteomes" id="UP000807469"/>
    </source>
</evidence>
<dbReference type="AlphaFoldDB" id="A0A9P5ZAD4"/>
<dbReference type="InterPro" id="IPR050567">
    <property type="entry name" value="Mitochondrial_Carrier"/>
</dbReference>
<keyword evidence="6" id="KW-1133">Transmembrane helix</keyword>
<evidence type="ECO:0000256" key="1">
    <source>
        <dbReference type="ARBA" id="ARBA00004225"/>
    </source>
</evidence>
<sequence>MSRSKPANSSVQAAIARTASRGMALFFARPVRLFRPTKVNGWQILKHLASQQGTTLTHQYLISLVKLQGIWVIPKHFVPPMIVNASLGSVLWGAYGEASERLDPFLSTHSLSNSALSGAIAGASQAIVAAPAENVRILLERGVAGHSWSCAWKEVFREKGISLASTAGTQNLQDIRQLRGWLQEVGQMAGRGWNGWGWGLGKDTFGFAVFFFLFEISRRTGSVAKAASQDIVSKWPFHHCEYRFHKQTPPIVNGVTLVTGGVIAGISYEYTCRPWDVARREINLERASNPHIREPSYWILKRKLAKDGWQSFFRLPNNPTEVRTKWNVKFLRTAGRVGPWGIGFLVWEAYGNGLS</sequence>
<gene>
    <name evidence="9" type="ORF">BDN70DRAFT_903977</name>
</gene>
<accession>A0A9P5ZAD4</accession>
<name>A0A9P5ZAD4_9AGAR</name>
<evidence type="ECO:0000313" key="9">
    <source>
        <dbReference type="EMBL" id="KAF9483857.1"/>
    </source>
</evidence>
<keyword evidence="10" id="KW-1185">Reference proteome</keyword>
<dbReference type="PANTHER" id="PTHR45624">
    <property type="entry name" value="MITOCHONDRIAL BASIC AMINO ACIDS TRANSPORTER-RELATED"/>
    <property type="match status" value="1"/>
</dbReference>
<protein>
    <recommendedName>
        <fullName evidence="11">Mitochondrial carrier protein</fullName>
    </recommendedName>
</protein>
<evidence type="ECO:0000256" key="2">
    <source>
        <dbReference type="ARBA" id="ARBA00006375"/>
    </source>
</evidence>
<keyword evidence="5" id="KW-0677">Repeat</keyword>
<proteinExistence type="inferred from homology"/>
<comment type="similarity">
    <text evidence="2">Belongs to the mitochondrial carrier (TC 2.A.29) family.</text>
</comment>
<evidence type="ECO:0000256" key="7">
    <source>
        <dbReference type="ARBA" id="ARBA00023128"/>
    </source>
</evidence>
<reference evidence="9" key="1">
    <citation type="submission" date="2020-11" db="EMBL/GenBank/DDBJ databases">
        <authorList>
            <consortium name="DOE Joint Genome Institute"/>
            <person name="Ahrendt S."/>
            <person name="Riley R."/>
            <person name="Andreopoulos W."/>
            <person name="Labutti K."/>
            <person name="Pangilinan J."/>
            <person name="Ruiz-Duenas F.J."/>
            <person name="Barrasa J.M."/>
            <person name="Sanchez-Garcia M."/>
            <person name="Camarero S."/>
            <person name="Miyauchi S."/>
            <person name="Serrano A."/>
            <person name="Linde D."/>
            <person name="Babiker R."/>
            <person name="Drula E."/>
            <person name="Ayuso-Fernandez I."/>
            <person name="Pacheco R."/>
            <person name="Padilla G."/>
            <person name="Ferreira P."/>
            <person name="Barriuso J."/>
            <person name="Kellner H."/>
            <person name="Castanera R."/>
            <person name="Alfaro M."/>
            <person name="Ramirez L."/>
            <person name="Pisabarro A.G."/>
            <person name="Kuo A."/>
            <person name="Tritt A."/>
            <person name="Lipzen A."/>
            <person name="He G."/>
            <person name="Yan M."/>
            <person name="Ng V."/>
            <person name="Cullen D."/>
            <person name="Martin F."/>
            <person name="Rosso M.-N."/>
            <person name="Henrissat B."/>
            <person name="Hibbett D."/>
            <person name="Martinez A.T."/>
            <person name="Grigoriev I.V."/>
        </authorList>
    </citation>
    <scope>NUCLEOTIDE SEQUENCE</scope>
    <source>
        <strain evidence="9">CIRM-BRFM 674</strain>
    </source>
</reference>
<dbReference type="EMBL" id="MU155149">
    <property type="protein sequence ID" value="KAF9483857.1"/>
    <property type="molecule type" value="Genomic_DNA"/>
</dbReference>
<comment type="subcellular location">
    <subcellularLocation>
        <location evidence="1">Mitochondrion membrane</location>
        <topology evidence="1">Multi-pass membrane protein</topology>
    </subcellularLocation>
</comment>
<dbReference type="OrthoDB" id="3364892at2759"/>
<keyword evidence="8" id="KW-0472">Membrane</keyword>
<evidence type="ECO:0000256" key="6">
    <source>
        <dbReference type="ARBA" id="ARBA00022989"/>
    </source>
</evidence>
<dbReference type="PANTHER" id="PTHR45624:SF52">
    <property type="entry name" value="MITOCHONDRIAL CARRIER"/>
    <property type="match status" value="1"/>
</dbReference>
<dbReference type="SUPFAM" id="SSF103506">
    <property type="entry name" value="Mitochondrial carrier"/>
    <property type="match status" value="1"/>
</dbReference>
<keyword evidence="3" id="KW-0813">Transport</keyword>
<dbReference type="GO" id="GO:1990575">
    <property type="term" value="P:mitochondrial L-ornithine transmembrane transport"/>
    <property type="evidence" value="ECO:0007669"/>
    <property type="project" value="TreeGrafter"/>
</dbReference>
<dbReference type="GO" id="GO:0031966">
    <property type="term" value="C:mitochondrial membrane"/>
    <property type="evidence" value="ECO:0007669"/>
    <property type="project" value="UniProtKB-SubCell"/>
</dbReference>
<evidence type="ECO:0000256" key="5">
    <source>
        <dbReference type="ARBA" id="ARBA00022737"/>
    </source>
</evidence>
<organism evidence="9 10">
    <name type="scientific">Pholiota conissans</name>
    <dbReference type="NCBI Taxonomy" id="109636"/>
    <lineage>
        <taxon>Eukaryota</taxon>
        <taxon>Fungi</taxon>
        <taxon>Dikarya</taxon>
        <taxon>Basidiomycota</taxon>
        <taxon>Agaricomycotina</taxon>
        <taxon>Agaricomycetes</taxon>
        <taxon>Agaricomycetidae</taxon>
        <taxon>Agaricales</taxon>
        <taxon>Agaricineae</taxon>
        <taxon>Strophariaceae</taxon>
        <taxon>Pholiota</taxon>
    </lineage>
</organism>
<comment type="caution">
    <text evidence="9">The sequence shown here is derived from an EMBL/GenBank/DDBJ whole genome shotgun (WGS) entry which is preliminary data.</text>
</comment>
<evidence type="ECO:0008006" key="11">
    <source>
        <dbReference type="Google" id="ProtNLM"/>
    </source>
</evidence>
<dbReference type="Gene3D" id="1.50.40.10">
    <property type="entry name" value="Mitochondrial carrier domain"/>
    <property type="match status" value="1"/>
</dbReference>
<keyword evidence="4" id="KW-0812">Transmembrane</keyword>
<dbReference type="InterPro" id="IPR023395">
    <property type="entry name" value="MCP_dom_sf"/>
</dbReference>